<feature type="compositionally biased region" description="Low complexity" evidence="1">
    <location>
        <begin position="43"/>
        <end position="55"/>
    </location>
</feature>
<feature type="compositionally biased region" description="Polar residues" evidence="1">
    <location>
        <begin position="8"/>
        <end position="26"/>
    </location>
</feature>
<sequence>MGFFFPQGSFTQPQESQGTQDVQRSFGTMGPFFPSPGGGPGQGPFFPFPGQQGPGMLPPGPPGFPGGSPGQQAPTAPPPQFEPQVAPFAVDPGGIVGCLFRNTFIWLNDGTRFWYFPTFVGRTSVAGFRWTGFSWVYFGIDLRRISSYTCF</sequence>
<evidence type="ECO:0000313" key="5">
    <source>
        <dbReference type="Proteomes" id="UP001527202"/>
    </source>
</evidence>
<gene>
    <name evidence="2" type="ORF">M5X16_03245</name>
    <name evidence="3" type="ORF">PC41400_23735</name>
</gene>
<dbReference type="KEGG" id="pchi:PC41400_23735"/>
<dbReference type="OrthoDB" id="2068061at2"/>
<name>A0A410X1N6_9BACL</name>
<evidence type="ECO:0000313" key="3">
    <source>
        <dbReference type="EMBL" id="QAV20524.1"/>
    </source>
</evidence>
<reference evidence="2 5" key="2">
    <citation type="submission" date="2022-05" db="EMBL/GenBank/DDBJ databases">
        <title>Genome Sequencing of Bee-Associated Microbes.</title>
        <authorList>
            <person name="Dunlap C."/>
        </authorList>
    </citation>
    <scope>NUCLEOTIDE SEQUENCE [LARGE SCALE GENOMIC DNA]</scope>
    <source>
        <strain evidence="2 5">NRRL B-23120</strain>
    </source>
</reference>
<evidence type="ECO:0000313" key="2">
    <source>
        <dbReference type="EMBL" id="MCY9594788.1"/>
    </source>
</evidence>
<keyword evidence="5" id="KW-1185">Reference proteome</keyword>
<evidence type="ECO:0000313" key="4">
    <source>
        <dbReference type="Proteomes" id="UP000288943"/>
    </source>
</evidence>
<protein>
    <submittedName>
        <fullName evidence="3">Transporter</fullName>
    </submittedName>
</protein>
<feature type="region of interest" description="Disordered" evidence="1">
    <location>
        <begin position="1"/>
        <end position="84"/>
    </location>
</feature>
<dbReference type="Proteomes" id="UP000288943">
    <property type="component" value="Chromosome"/>
</dbReference>
<dbReference type="GeneID" id="95377808"/>
<proteinExistence type="predicted"/>
<evidence type="ECO:0000256" key="1">
    <source>
        <dbReference type="SAM" id="MobiDB-lite"/>
    </source>
</evidence>
<reference evidence="3 4" key="1">
    <citation type="submission" date="2018-01" db="EMBL/GenBank/DDBJ databases">
        <title>The whole genome sequencing and assembly of Paenibacillus chitinolyticus KCCM 41400 strain.</title>
        <authorList>
            <person name="Kim J.-Y."/>
            <person name="Park M.-K."/>
            <person name="Lee Y.-J."/>
            <person name="Yi H."/>
            <person name="Bahn Y.-S."/>
            <person name="Kim J.F."/>
            <person name="Lee D.-W."/>
        </authorList>
    </citation>
    <scope>NUCLEOTIDE SEQUENCE [LARGE SCALE GENOMIC DNA]</scope>
    <source>
        <strain evidence="3 4">KCCM 41400</strain>
    </source>
</reference>
<organism evidence="3 4">
    <name type="scientific">Paenibacillus chitinolyticus</name>
    <dbReference type="NCBI Taxonomy" id="79263"/>
    <lineage>
        <taxon>Bacteria</taxon>
        <taxon>Bacillati</taxon>
        <taxon>Bacillota</taxon>
        <taxon>Bacilli</taxon>
        <taxon>Bacillales</taxon>
        <taxon>Paenibacillaceae</taxon>
        <taxon>Paenibacillus</taxon>
    </lineage>
</organism>
<dbReference type="Proteomes" id="UP001527202">
    <property type="component" value="Unassembled WGS sequence"/>
</dbReference>
<accession>A0A410X1N6</accession>
<dbReference type="EMBL" id="JAMDMJ010000003">
    <property type="protein sequence ID" value="MCY9594788.1"/>
    <property type="molecule type" value="Genomic_DNA"/>
</dbReference>
<dbReference type="RefSeq" id="WP_042230257.1">
    <property type="nucleotide sequence ID" value="NZ_CP026520.1"/>
</dbReference>
<dbReference type="EMBL" id="CP026520">
    <property type="protein sequence ID" value="QAV20524.1"/>
    <property type="molecule type" value="Genomic_DNA"/>
</dbReference>
<dbReference type="AlphaFoldDB" id="A0A410X1N6"/>